<dbReference type="InterPro" id="IPR003607">
    <property type="entry name" value="HD/PDEase_dom"/>
</dbReference>
<dbReference type="InterPro" id="IPR037522">
    <property type="entry name" value="HD_GYP_dom"/>
</dbReference>
<organism evidence="2 3">
    <name type="scientific">Candidatus Nitronauta litoralis</name>
    <dbReference type="NCBI Taxonomy" id="2705533"/>
    <lineage>
        <taxon>Bacteria</taxon>
        <taxon>Pseudomonadati</taxon>
        <taxon>Nitrospinota/Tectimicrobiota group</taxon>
        <taxon>Nitrospinota</taxon>
        <taxon>Nitrospinia</taxon>
        <taxon>Nitrospinales</taxon>
        <taxon>Nitrospinaceae</taxon>
        <taxon>Candidatus Nitronauta</taxon>
    </lineage>
</organism>
<evidence type="ECO:0000313" key="2">
    <source>
        <dbReference type="EMBL" id="QPJ60576.1"/>
    </source>
</evidence>
<dbReference type="Gene3D" id="1.10.3210.10">
    <property type="entry name" value="Hypothetical protein af1432"/>
    <property type="match status" value="1"/>
</dbReference>
<dbReference type="KEGG" id="nli:G3M70_01205"/>
<reference evidence="2 3" key="1">
    <citation type="submission" date="2020-02" db="EMBL/GenBank/DDBJ databases">
        <title>Genomic and physiological characterization of two novel Nitrospinaceae genera.</title>
        <authorList>
            <person name="Mueller A.J."/>
            <person name="Jung M.-Y."/>
            <person name="Strachan C.R."/>
            <person name="Herbold C.W."/>
            <person name="Kirkegaard R.H."/>
            <person name="Daims H."/>
        </authorList>
    </citation>
    <scope>NUCLEOTIDE SEQUENCE [LARGE SCALE GENOMIC DNA]</scope>
    <source>
        <strain evidence="2">EB</strain>
    </source>
</reference>
<evidence type="ECO:0000259" key="1">
    <source>
        <dbReference type="PROSITE" id="PS51832"/>
    </source>
</evidence>
<dbReference type="Proteomes" id="UP000594688">
    <property type="component" value="Chromosome"/>
</dbReference>
<feature type="domain" description="HD-GYP" evidence="1">
    <location>
        <begin position="137"/>
        <end position="325"/>
    </location>
</feature>
<dbReference type="EMBL" id="CP048685">
    <property type="protein sequence ID" value="QPJ60576.1"/>
    <property type="molecule type" value="Genomic_DNA"/>
</dbReference>
<dbReference type="Pfam" id="PF13487">
    <property type="entry name" value="HD_5"/>
    <property type="match status" value="1"/>
</dbReference>
<proteinExistence type="predicted"/>
<accession>A0A7T0BTL7</accession>
<dbReference type="CDD" id="cd00077">
    <property type="entry name" value="HDc"/>
    <property type="match status" value="1"/>
</dbReference>
<dbReference type="PANTHER" id="PTHR43155:SF2">
    <property type="entry name" value="CYCLIC DI-GMP PHOSPHODIESTERASE PA4108"/>
    <property type="match status" value="1"/>
</dbReference>
<dbReference type="AlphaFoldDB" id="A0A7T0BTL7"/>
<protein>
    <submittedName>
        <fullName evidence="2">HD-GYP domain-containing protein</fullName>
    </submittedName>
</protein>
<dbReference type="SMART" id="SM00471">
    <property type="entry name" value="HDc"/>
    <property type="match status" value="1"/>
</dbReference>
<evidence type="ECO:0000313" key="3">
    <source>
        <dbReference type="Proteomes" id="UP000594688"/>
    </source>
</evidence>
<sequence>MTTETKAENEYRPINPRLLGNGFKFNFNLYYKTHVDGQVKFLKFADQTDQHKNKIQSLIDSGDLEEELFVREMDMMGYYQQATEVLREYIVDTNISFEEKTGQVYDLSKDIMNQFFQYQVPTNLLKMADPVMEMMDQVLSQKTVGFAGLGEILNKDYYTYTHSVNVGLYCMTYATKIGMPSIESRELGMGGMLHDVGKVEVPMEILNKVGKLTDQEFVEMKKHPEAGRDMLNGMGCFGGRISQMAYEHHEKFSGNGYPQGLNGENISFEGRICKVMDVYDALTTRRAYKAPMTPFKALDIMINEMGPEFDINILNQFVKFLGQEA</sequence>
<dbReference type="PANTHER" id="PTHR43155">
    <property type="entry name" value="CYCLIC DI-GMP PHOSPHODIESTERASE PA4108-RELATED"/>
    <property type="match status" value="1"/>
</dbReference>
<name>A0A7T0BTL7_9BACT</name>
<dbReference type="PROSITE" id="PS51832">
    <property type="entry name" value="HD_GYP"/>
    <property type="match status" value="1"/>
</dbReference>
<dbReference type="SUPFAM" id="SSF109604">
    <property type="entry name" value="HD-domain/PDEase-like"/>
    <property type="match status" value="1"/>
</dbReference>
<gene>
    <name evidence="2" type="ORF">G3M70_01205</name>
</gene>